<gene>
    <name evidence="6" type="ORF">DDK22_11010</name>
</gene>
<dbReference type="InterPro" id="IPR005119">
    <property type="entry name" value="LysR_subst-bd"/>
</dbReference>
<sequence>MRGFDPYLTFQKLEVFCTVADLGSVTRAADRLCIAQPVVTAHLRSMEARLGYPLVARAGRNIALTEAGERVYRWATEVITRTREIERELAGLEGGGAGNAVVATSMSIGSYALPPLIVDFYRQHPNGLVTVQISNPQAAVDATRIGGCDFAVILLTAKQDLDGLTAIPLWEEDLLLVCAPGSRWVKQPSKELDLHQVPFISTPRNLARRELEDTHLRKHGLENRRVVLELGHPEAMKHAVRQDIGLSFMLASSIRADVARGDLVVLDRPDLPMKIPSYVVYREDKRFSAFQAALLQFIRDAAPQNNALQAHPKS</sequence>
<dbReference type="PANTHER" id="PTHR30126:SF40">
    <property type="entry name" value="HTH-TYPE TRANSCRIPTIONAL REGULATOR GLTR"/>
    <property type="match status" value="1"/>
</dbReference>
<reference evidence="6 7" key="1">
    <citation type="submission" date="2018-04" db="EMBL/GenBank/DDBJ databases">
        <title>Cupriavidus necator CR12 genome sequencing and assembly.</title>
        <authorList>
            <person name="Ben Fekih I."/>
            <person name="Mazhar H.S."/>
            <person name="Bello S.K."/>
            <person name="Rensing C."/>
        </authorList>
    </citation>
    <scope>NUCLEOTIDE SEQUENCE [LARGE SCALE GENOMIC DNA]</scope>
    <source>
        <strain evidence="6 7">CR12</strain>
    </source>
</reference>
<dbReference type="FunFam" id="1.10.10.10:FF:000001">
    <property type="entry name" value="LysR family transcriptional regulator"/>
    <property type="match status" value="1"/>
</dbReference>
<evidence type="ECO:0000313" key="7">
    <source>
        <dbReference type="Proteomes" id="UP000253501"/>
    </source>
</evidence>
<dbReference type="GO" id="GO:0000976">
    <property type="term" value="F:transcription cis-regulatory region binding"/>
    <property type="evidence" value="ECO:0007669"/>
    <property type="project" value="TreeGrafter"/>
</dbReference>
<dbReference type="AlphaFoldDB" id="A0A367PKT7"/>
<dbReference type="RefSeq" id="WP_114131984.1">
    <property type="nucleotide sequence ID" value="NZ_CP068436.1"/>
</dbReference>
<name>A0A367PKT7_CUPNE</name>
<organism evidence="6 7">
    <name type="scientific">Cupriavidus necator</name>
    <name type="common">Alcaligenes eutrophus</name>
    <name type="synonym">Ralstonia eutropha</name>
    <dbReference type="NCBI Taxonomy" id="106590"/>
    <lineage>
        <taxon>Bacteria</taxon>
        <taxon>Pseudomonadati</taxon>
        <taxon>Pseudomonadota</taxon>
        <taxon>Betaproteobacteria</taxon>
        <taxon>Burkholderiales</taxon>
        <taxon>Burkholderiaceae</taxon>
        <taxon>Cupriavidus</taxon>
    </lineage>
</organism>
<dbReference type="Pfam" id="PF00126">
    <property type="entry name" value="HTH_1"/>
    <property type="match status" value="1"/>
</dbReference>
<keyword evidence="2" id="KW-0805">Transcription regulation</keyword>
<comment type="similarity">
    <text evidence="1">Belongs to the LysR transcriptional regulatory family.</text>
</comment>
<dbReference type="Gene3D" id="1.10.10.10">
    <property type="entry name" value="Winged helix-like DNA-binding domain superfamily/Winged helix DNA-binding domain"/>
    <property type="match status" value="1"/>
</dbReference>
<dbReference type="SUPFAM" id="SSF53850">
    <property type="entry name" value="Periplasmic binding protein-like II"/>
    <property type="match status" value="1"/>
</dbReference>
<dbReference type="Proteomes" id="UP000253501">
    <property type="component" value="Unassembled WGS sequence"/>
</dbReference>
<dbReference type="PANTHER" id="PTHR30126">
    <property type="entry name" value="HTH-TYPE TRANSCRIPTIONAL REGULATOR"/>
    <property type="match status" value="1"/>
</dbReference>
<dbReference type="InterPro" id="IPR036388">
    <property type="entry name" value="WH-like_DNA-bd_sf"/>
</dbReference>
<dbReference type="InterPro" id="IPR036390">
    <property type="entry name" value="WH_DNA-bd_sf"/>
</dbReference>
<evidence type="ECO:0000256" key="3">
    <source>
        <dbReference type="ARBA" id="ARBA00023125"/>
    </source>
</evidence>
<accession>A0A367PKT7</accession>
<evidence type="ECO:0000256" key="2">
    <source>
        <dbReference type="ARBA" id="ARBA00023015"/>
    </source>
</evidence>
<dbReference type="InterPro" id="IPR000847">
    <property type="entry name" value="LysR_HTH_N"/>
</dbReference>
<dbReference type="GO" id="GO:0003700">
    <property type="term" value="F:DNA-binding transcription factor activity"/>
    <property type="evidence" value="ECO:0007669"/>
    <property type="project" value="InterPro"/>
</dbReference>
<keyword evidence="4" id="KW-0804">Transcription</keyword>
<evidence type="ECO:0000256" key="1">
    <source>
        <dbReference type="ARBA" id="ARBA00009437"/>
    </source>
</evidence>
<dbReference type="Pfam" id="PF03466">
    <property type="entry name" value="LysR_substrate"/>
    <property type="match status" value="1"/>
</dbReference>
<dbReference type="PROSITE" id="PS50931">
    <property type="entry name" value="HTH_LYSR"/>
    <property type="match status" value="1"/>
</dbReference>
<keyword evidence="3" id="KW-0238">DNA-binding</keyword>
<dbReference type="SUPFAM" id="SSF46785">
    <property type="entry name" value="Winged helix' DNA-binding domain"/>
    <property type="match status" value="1"/>
</dbReference>
<evidence type="ECO:0000256" key="4">
    <source>
        <dbReference type="ARBA" id="ARBA00023163"/>
    </source>
</evidence>
<dbReference type="EMBL" id="QDHA01000024">
    <property type="protein sequence ID" value="RCJ08428.1"/>
    <property type="molecule type" value="Genomic_DNA"/>
</dbReference>
<proteinExistence type="inferred from homology"/>
<protein>
    <submittedName>
        <fullName evidence="6">LysR family transcriptional regulator</fullName>
    </submittedName>
</protein>
<evidence type="ECO:0000313" key="6">
    <source>
        <dbReference type="EMBL" id="RCJ08428.1"/>
    </source>
</evidence>
<evidence type="ECO:0000259" key="5">
    <source>
        <dbReference type="PROSITE" id="PS50931"/>
    </source>
</evidence>
<dbReference type="Gene3D" id="3.40.190.290">
    <property type="match status" value="1"/>
</dbReference>
<comment type="caution">
    <text evidence="6">The sequence shown here is derived from an EMBL/GenBank/DDBJ whole genome shotgun (WGS) entry which is preliminary data.</text>
</comment>
<feature type="domain" description="HTH lysR-type" evidence="5">
    <location>
        <begin position="8"/>
        <end position="65"/>
    </location>
</feature>